<dbReference type="eggNOG" id="KOG0619">
    <property type="taxonomic scope" value="Eukaryota"/>
</dbReference>
<protein>
    <recommendedName>
        <fullName evidence="8">Leucine-rich immune protein (TM)</fullName>
    </recommendedName>
</protein>
<accession>W5J2A5</accession>
<dbReference type="InterPro" id="IPR001611">
    <property type="entry name" value="Leu-rich_rpt"/>
</dbReference>
<evidence type="ECO:0000313" key="6">
    <source>
        <dbReference type="EnsemblMetazoa" id="ADAC010567-PA"/>
    </source>
</evidence>
<name>W5J2A5_ANODA</name>
<evidence type="ECO:0008006" key="8">
    <source>
        <dbReference type="Google" id="ProtNLM"/>
    </source>
</evidence>
<evidence type="ECO:0000256" key="4">
    <source>
        <dbReference type="SAM" id="SignalP"/>
    </source>
</evidence>
<evidence type="ECO:0000256" key="2">
    <source>
        <dbReference type="ARBA" id="ARBA00022737"/>
    </source>
</evidence>
<gene>
    <name evidence="5" type="ORF">AND_010567</name>
</gene>
<dbReference type="VEuPathDB" id="VectorBase:ADAR2_010466"/>
<dbReference type="STRING" id="43151.W5J2A5"/>
<dbReference type="EMBL" id="ADMH02002200">
    <property type="protein sequence ID" value="ETN57866.1"/>
    <property type="molecule type" value="Genomic_DNA"/>
</dbReference>
<dbReference type="SUPFAM" id="SSF52058">
    <property type="entry name" value="L domain-like"/>
    <property type="match status" value="1"/>
</dbReference>
<keyword evidence="7" id="KW-1185">Reference proteome</keyword>
<keyword evidence="2" id="KW-0677">Repeat</keyword>
<evidence type="ECO:0000256" key="1">
    <source>
        <dbReference type="ARBA" id="ARBA00022614"/>
    </source>
</evidence>
<keyword evidence="3" id="KW-0472">Membrane</keyword>
<feature type="chain" id="PRO_5010154786" description="Leucine-rich immune protein (TM)" evidence="4">
    <location>
        <begin position="24"/>
        <end position="711"/>
    </location>
</feature>
<dbReference type="PANTHER" id="PTHR24366">
    <property type="entry name" value="IG(IMMUNOGLOBULIN) AND LRR(LEUCINE RICH REPEAT) DOMAINS"/>
    <property type="match status" value="1"/>
</dbReference>
<proteinExistence type="predicted"/>
<dbReference type="EnsemblMetazoa" id="ADAC010567-RA">
    <property type="protein sequence ID" value="ADAC010567-PA"/>
    <property type="gene ID" value="ADAC010567"/>
</dbReference>
<organism evidence="5">
    <name type="scientific">Anopheles darlingi</name>
    <name type="common">Mosquito</name>
    <dbReference type="NCBI Taxonomy" id="43151"/>
    <lineage>
        <taxon>Eukaryota</taxon>
        <taxon>Metazoa</taxon>
        <taxon>Ecdysozoa</taxon>
        <taxon>Arthropoda</taxon>
        <taxon>Hexapoda</taxon>
        <taxon>Insecta</taxon>
        <taxon>Pterygota</taxon>
        <taxon>Neoptera</taxon>
        <taxon>Endopterygota</taxon>
        <taxon>Diptera</taxon>
        <taxon>Nematocera</taxon>
        <taxon>Culicoidea</taxon>
        <taxon>Culicidae</taxon>
        <taxon>Anophelinae</taxon>
        <taxon>Anopheles</taxon>
    </lineage>
</organism>
<dbReference type="PROSITE" id="PS51450">
    <property type="entry name" value="LRR"/>
    <property type="match status" value="2"/>
</dbReference>
<dbReference type="PANTHER" id="PTHR24366:SF96">
    <property type="entry name" value="LEUCINE RICH REPEAT CONTAINING 53"/>
    <property type="match status" value="1"/>
</dbReference>
<dbReference type="SMART" id="SM00369">
    <property type="entry name" value="LRR_TYP"/>
    <property type="match status" value="8"/>
</dbReference>
<feature type="transmembrane region" description="Helical" evidence="3">
    <location>
        <begin position="663"/>
        <end position="683"/>
    </location>
</feature>
<reference evidence="5" key="2">
    <citation type="submission" date="2010-05" db="EMBL/GenBank/DDBJ databases">
        <authorList>
            <person name="Almeida L.G."/>
            <person name="Nicolas M.F."/>
            <person name="Souza R.C."/>
            <person name="Vasconcelos A.T.R."/>
        </authorList>
    </citation>
    <scope>NUCLEOTIDE SEQUENCE</scope>
</reference>
<evidence type="ECO:0000313" key="5">
    <source>
        <dbReference type="EMBL" id="ETN57866.1"/>
    </source>
</evidence>
<keyword evidence="3" id="KW-0812">Transmembrane</keyword>
<dbReference type="Pfam" id="PF13855">
    <property type="entry name" value="LRR_8"/>
    <property type="match status" value="2"/>
</dbReference>
<sequence>MHAVGSFCLVALMFSLPVSLAQTRVFSCVESRGPLGTFRNVIIEDTLNYRFSCERSYSYYGEYSTLQQIIFVNSSIQELPKKLFDSFGTLQNVSLAACGVKHVTRYSLDSASSLKVLDLSRNEVNEVKNMAFVGASSLIWLNLTLNNISIIEANAFQSLIAVQVLSLSSNQLQSLDSSLFIHLPALRGIYLDNNKLQVLDAELFSKNTKLEVITVQNNRLTVVHDRAFPSNVLVNLINLKNNNITSLNLQHVAAKKIILSNNRLQQLYISSEVVSIVADNNEIQAIQSDTPGEMQLEQLILRNNSITTLDTVGKLARLSTLDLGYNRLGAVGISSFGLLKRLKVLSLERTSISNLQHGTFAQQENLEWLDLSYNNLDTLDMDILTSSTKLKTLFIDGNRLKSITHDDMKKNFPQLASIGIIDNNWNCSYLTKLVRYCNEHSIELNKEHQVEIVQNQTNVKGIYCFDDKNLIRNWNTTVLHLYNESNRTGEDGAVFEALLKGVIDDVKRFNENHSESSNRTTKLEGSIHDLTQQQIGMQRDLISVRESIADIRLSLLSNRTNASLVSTGEIRQLVESVNNLTLEKQEISARKLQLDIYDQSLKVKNALETAQGNSDKLVQLGKKVEEWIARITGTSGATLYGQLSVERQAQQAPERDTGHSNGLIVAVLVLVCLMMGVLIYGVYRGNRRIYNVERRRYNRDSSLTTIVDNEI</sequence>
<evidence type="ECO:0000313" key="7">
    <source>
        <dbReference type="Proteomes" id="UP000000673"/>
    </source>
</evidence>
<dbReference type="Proteomes" id="UP000000673">
    <property type="component" value="Unassembled WGS sequence"/>
</dbReference>
<dbReference type="InterPro" id="IPR003591">
    <property type="entry name" value="Leu-rich_rpt_typical-subtyp"/>
</dbReference>
<dbReference type="AlphaFoldDB" id="W5J2A5"/>
<keyword evidence="4" id="KW-0732">Signal</keyword>
<dbReference type="HOGENOM" id="CLU_386949_0_0_1"/>
<reference evidence="5" key="3">
    <citation type="journal article" date="2013" name="Nucleic Acids Res.">
        <title>The genome of Anopheles darlingi, the main neotropical malaria vector.</title>
        <authorList>
            <person name="Marinotti O."/>
            <person name="Cerqueira G.C."/>
            <person name="de Almeida L.G."/>
            <person name="Ferro M.I."/>
            <person name="Loreto E.L."/>
            <person name="Zaha A."/>
            <person name="Teixeira S.M."/>
            <person name="Wespiser A.R."/>
            <person name="Almeida E Silva A."/>
            <person name="Schlindwein A.D."/>
            <person name="Pacheco A.C."/>
            <person name="Silva A.L."/>
            <person name="Graveley B.R."/>
            <person name="Walenz B.P."/>
            <person name="Lima Bde A."/>
            <person name="Ribeiro C.A."/>
            <person name="Nunes-Silva C.G."/>
            <person name="de Carvalho C.R."/>
            <person name="Soares C.M."/>
            <person name="de Menezes C.B."/>
            <person name="Matiolli C."/>
            <person name="Caffrey D."/>
            <person name="Araujo D.A."/>
            <person name="de Oliveira D.M."/>
            <person name="Golenbock D."/>
            <person name="Grisard E.C."/>
            <person name="Fantinatti-Garboggini F."/>
            <person name="de Carvalho F.M."/>
            <person name="Barcellos F.G."/>
            <person name="Prosdocimi F."/>
            <person name="May G."/>
            <person name="Azevedo Junior G.M."/>
            <person name="Guimaraes G.M."/>
            <person name="Goldman G.H."/>
            <person name="Padilha I.Q."/>
            <person name="Batista Jda S."/>
            <person name="Ferro J.A."/>
            <person name="Ribeiro J.M."/>
            <person name="Fietto J.L."/>
            <person name="Dabbas K.M."/>
            <person name="Cerdeira L."/>
            <person name="Agnez-Lima L.F."/>
            <person name="Brocchi M."/>
            <person name="de Carvalho M.O."/>
            <person name="Teixeira Mde M."/>
            <person name="Diniz Maia Mde M."/>
            <person name="Goldman M.H."/>
            <person name="Cruz Schneider M.P."/>
            <person name="Felipe M.S."/>
            <person name="Hungria M."/>
            <person name="Nicolas M.F."/>
            <person name="Pereira M."/>
            <person name="Montes M.A."/>
            <person name="Cantao M.E."/>
            <person name="Vincentz M."/>
            <person name="Rafael M.S."/>
            <person name="Silverman N."/>
            <person name="Stoco P.H."/>
            <person name="Souza R.C."/>
            <person name="Vicentini R."/>
            <person name="Gazzinelli R.T."/>
            <person name="Neves Rde O."/>
            <person name="Silva R."/>
            <person name="Astolfi-Filho S."/>
            <person name="Maciel T.E."/>
            <person name="Urmenyi T.P."/>
            <person name="Tadei W.P."/>
            <person name="Camargo E.P."/>
            <person name="de Vasconcelos A.T."/>
        </authorList>
    </citation>
    <scope>NUCLEOTIDE SEQUENCE</scope>
</reference>
<dbReference type="Gene3D" id="3.80.10.10">
    <property type="entry name" value="Ribonuclease Inhibitor"/>
    <property type="match status" value="2"/>
</dbReference>
<keyword evidence="1" id="KW-0433">Leucine-rich repeat</keyword>
<dbReference type="OMA" id="DNNWNCS"/>
<dbReference type="InterPro" id="IPR032675">
    <property type="entry name" value="LRR_dom_sf"/>
</dbReference>
<evidence type="ECO:0000256" key="3">
    <source>
        <dbReference type="SAM" id="Phobius"/>
    </source>
</evidence>
<reference evidence="5 7" key="1">
    <citation type="journal article" date="2010" name="BMC Genomics">
        <title>Combination of measures distinguishes pre-miRNAs from other stem-loops in the genome of the newly sequenced Anopheles darlingi.</title>
        <authorList>
            <person name="Mendes N.D."/>
            <person name="Freitas A.T."/>
            <person name="Vasconcelos A.T."/>
            <person name="Sagot M.F."/>
        </authorList>
    </citation>
    <scope>NUCLEOTIDE SEQUENCE</scope>
</reference>
<feature type="signal peptide" evidence="4">
    <location>
        <begin position="1"/>
        <end position="23"/>
    </location>
</feature>
<reference evidence="6" key="4">
    <citation type="submission" date="2015-06" db="UniProtKB">
        <authorList>
            <consortium name="EnsemblMetazoa"/>
        </authorList>
    </citation>
    <scope>IDENTIFICATION</scope>
</reference>
<dbReference type="VEuPathDB" id="VectorBase:ADAC010567"/>
<keyword evidence="3" id="KW-1133">Transmembrane helix</keyword>